<dbReference type="Proteomes" id="UP000184517">
    <property type="component" value="Unassembled WGS sequence"/>
</dbReference>
<proteinExistence type="predicted"/>
<dbReference type="CDD" id="cd06587">
    <property type="entry name" value="VOC"/>
    <property type="match status" value="1"/>
</dbReference>
<dbReference type="Pfam" id="PF22659">
    <property type="entry name" value="YycE-like_C"/>
    <property type="match status" value="1"/>
</dbReference>
<feature type="domain" description="YycE-like N-terminal" evidence="1">
    <location>
        <begin position="8"/>
        <end position="59"/>
    </location>
</feature>
<dbReference type="STRING" id="1122206.SAMN02745753_03957"/>
<dbReference type="RefSeq" id="WP_072841405.1">
    <property type="nucleotide sequence ID" value="NZ_FQVF01000022.1"/>
</dbReference>
<feature type="domain" description="YycE-like C-terminal" evidence="2">
    <location>
        <begin position="73"/>
        <end position="127"/>
    </location>
</feature>
<evidence type="ECO:0000259" key="2">
    <source>
        <dbReference type="Pfam" id="PF22659"/>
    </source>
</evidence>
<dbReference type="Gene3D" id="3.10.180.10">
    <property type="entry name" value="2,3-Dihydroxybiphenyl 1,2-Dioxygenase, domain 1"/>
    <property type="match status" value="1"/>
</dbReference>
<evidence type="ECO:0000313" key="4">
    <source>
        <dbReference type="Proteomes" id="UP000184517"/>
    </source>
</evidence>
<gene>
    <name evidence="3" type="ORF">SAMN02745753_03957</name>
</gene>
<dbReference type="EMBL" id="FQVF01000022">
    <property type="protein sequence ID" value="SHG45837.1"/>
    <property type="molecule type" value="Genomic_DNA"/>
</dbReference>
<dbReference type="InterPro" id="IPR058997">
    <property type="entry name" value="YycE-like_C"/>
</dbReference>
<accession>A0A1M5JZ19</accession>
<keyword evidence="4" id="KW-1185">Reference proteome</keyword>
<evidence type="ECO:0000313" key="3">
    <source>
        <dbReference type="EMBL" id="SHG45837.1"/>
    </source>
</evidence>
<organism evidence="3 4">
    <name type="scientific">Marinomonas polaris DSM 16579</name>
    <dbReference type="NCBI Taxonomy" id="1122206"/>
    <lineage>
        <taxon>Bacteria</taxon>
        <taxon>Pseudomonadati</taxon>
        <taxon>Pseudomonadota</taxon>
        <taxon>Gammaproteobacteria</taxon>
        <taxon>Oceanospirillales</taxon>
        <taxon>Oceanospirillaceae</taxon>
        <taxon>Marinomonas</taxon>
    </lineage>
</organism>
<protein>
    <submittedName>
        <fullName evidence="3">Prolyl oligopeptidase</fullName>
    </submittedName>
</protein>
<sequence>MIPKTAKMRVARPTDNLAKITDMYVNGLGFKLLGSFEGHNGFDGSIVGHEQHNYHLEFTHHKGATVGKAPTQDNLLIFYFTDTQVWEECCEKMQAADFVHVPSYNDYWDDVGKTFEDVDGYRVVLQNREWTA</sequence>
<dbReference type="Pfam" id="PF22658">
    <property type="entry name" value="YycE-like_N"/>
    <property type="match status" value="1"/>
</dbReference>
<dbReference type="OrthoDB" id="8018325at2"/>
<dbReference type="AlphaFoldDB" id="A0A1M5JZ19"/>
<evidence type="ECO:0000259" key="1">
    <source>
        <dbReference type="Pfam" id="PF22658"/>
    </source>
</evidence>
<dbReference type="SUPFAM" id="SSF54593">
    <property type="entry name" value="Glyoxalase/Bleomycin resistance protein/Dihydroxybiphenyl dioxygenase"/>
    <property type="match status" value="1"/>
</dbReference>
<name>A0A1M5JZ19_9GAMM</name>
<dbReference type="InterPro" id="IPR058998">
    <property type="entry name" value="YycE-like_N"/>
</dbReference>
<dbReference type="InterPro" id="IPR029068">
    <property type="entry name" value="Glyas_Bleomycin-R_OHBP_Dase"/>
</dbReference>
<reference evidence="4" key="1">
    <citation type="submission" date="2016-11" db="EMBL/GenBank/DDBJ databases">
        <authorList>
            <person name="Varghese N."/>
            <person name="Submissions S."/>
        </authorList>
    </citation>
    <scope>NUCLEOTIDE SEQUENCE [LARGE SCALE GENOMIC DNA]</scope>
    <source>
        <strain evidence="4">DSM 16579</strain>
    </source>
</reference>